<dbReference type="AlphaFoldDB" id="X0TSZ9"/>
<comment type="caution">
    <text evidence="1">The sequence shown here is derived from an EMBL/GenBank/DDBJ whole genome shotgun (WGS) entry which is preliminary data.</text>
</comment>
<evidence type="ECO:0008006" key="2">
    <source>
        <dbReference type="Google" id="ProtNLM"/>
    </source>
</evidence>
<feature type="non-terminal residue" evidence="1">
    <location>
        <position position="152"/>
    </location>
</feature>
<dbReference type="Gene3D" id="2.130.10.10">
    <property type="entry name" value="YVTN repeat-like/Quinoprotein amine dehydrogenase"/>
    <property type="match status" value="1"/>
</dbReference>
<gene>
    <name evidence="1" type="ORF">S01H1_24575</name>
</gene>
<sequence length="152" mass="15807">MLLLLGLLVLSSISLSAAETSITIDSATFGGLRARSIGPAVMSGRIAAIDATATDPVTVWIGSASGGVWKSDNAGTTFEPVFDDHTQSIGAVRVDPSDPETVWIGTGETWVRNSVSVGDGVYRTTDGGDSWEHLGLESTERIAKIAVDPTDS</sequence>
<organism evidence="1">
    <name type="scientific">marine sediment metagenome</name>
    <dbReference type="NCBI Taxonomy" id="412755"/>
    <lineage>
        <taxon>unclassified sequences</taxon>
        <taxon>metagenomes</taxon>
        <taxon>ecological metagenomes</taxon>
    </lineage>
</organism>
<reference evidence="1" key="1">
    <citation type="journal article" date="2014" name="Front. Microbiol.">
        <title>High frequency of phylogenetically diverse reductive dehalogenase-homologous genes in deep subseafloor sedimentary metagenomes.</title>
        <authorList>
            <person name="Kawai M."/>
            <person name="Futagami T."/>
            <person name="Toyoda A."/>
            <person name="Takaki Y."/>
            <person name="Nishi S."/>
            <person name="Hori S."/>
            <person name="Arai W."/>
            <person name="Tsubouchi T."/>
            <person name="Morono Y."/>
            <person name="Uchiyama I."/>
            <person name="Ito T."/>
            <person name="Fujiyama A."/>
            <person name="Inagaki F."/>
            <person name="Takami H."/>
        </authorList>
    </citation>
    <scope>NUCLEOTIDE SEQUENCE</scope>
    <source>
        <strain evidence="1">Expedition CK06-06</strain>
    </source>
</reference>
<accession>X0TSZ9</accession>
<dbReference type="EMBL" id="BARS01014778">
    <property type="protein sequence ID" value="GAF96698.1"/>
    <property type="molecule type" value="Genomic_DNA"/>
</dbReference>
<protein>
    <recommendedName>
        <fullName evidence="2">Sortilin N-terminal domain-containing protein</fullName>
    </recommendedName>
</protein>
<dbReference type="SUPFAM" id="SSF50939">
    <property type="entry name" value="Sialidases"/>
    <property type="match status" value="1"/>
</dbReference>
<dbReference type="InterPro" id="IPR036278">
    <property type="entry name" value="Sialidase_sf"/>
</dbReference>
<name>X0TSZ9_9ZZZZ</name>
<dbReference type="InterPro" id="IPR015943">
    <property type="entry name" value="WD40/YVTN_repeat-like_dom_sf"/>
</dbReference>
<evidence type="ECO:0000313" key="1">
    <source>
        <dbReference type="EMBL" id="GAF96698.1"/>
    </source>
</evidence>
<proteinExistence type="predicted"/>